<keyword evidence="2" id="KW-0812">Transmembrane</keyword>
<feature type="region of interest" description="Disordered" evidence="1">
    <location>
        <begin position="115"/>
        <end position="165"/>
    </location>
</feature>
<feature type="transmembrane region" description="Helical" evidence="2">
    <location>
        <begin position="266"/>
        <end position="287"/>
    </location>
</feature>
<evidence type="ECO:0000313" key="4">
    <source>
        <dbReference type="Proteomes" id="UP000320212"/>
    </source>
</evidence>
<evidence type="ECO:0000256" key="1">
    <source>
        <dbReference type="SAM" id="MobiDB-lite"/>
    </source>
</evidence>
<dbReference type="Proteomes" id="UP000320212">
    <property type="component" value="Unassembled WGS sequence"/>
</dbReference>
<feature type="transmembrane region" description="Helical" evidence="2">
    <location>
        <begin position="232"/>
        <end position="254"/>
    </location>
</feature>
<proteinExistence type="predicted"/>
<feature type="transmembrane region" description="Helical" evidence="2">
    <location>
        <begin position="82"/>
        <end position="108"/>
    </location>
</feature>
<accession>A0A558GCM6</accession>
<organism evidence="3 4">
    <name type="scientific">Haloferax volcanii</name>
    <name type="common">Halobacterium volcanii</name>
    <dbReference type="NCBI Taxonomy" id="2246"/>
    <lineage>
        <taxon>Archaea</taxon>
        <taxon>Methanobacteriati</taxon>
        <taxon>Methanobacteriota</taxon>
        <taxon>Stenosarchaea group</taxon>
        <taxon>Halobacteria</taxon>
        <taxon>Halobacteriales</taxon>
        <taxon>Haloferacaceae</taxon>
        <taxon>Haloferax</taxon>
    </lineage>
</organism>
<evidence type="ECO:0008006" key="5">
    <source>
        <dbReference type="Google" id="ProtNLM"/>
    </source>
</evidence>
<dbReference type="GeneID" id="301159270"/>
<evidence type="ECO:0000313" key="3">
    <source>
        <dbReference type="EMBL" id="TVT95500.1"/>
    </source>
</evidence>
<dbReference type="EMBL" id="VMTR01000027">
    <property type="protein sequence ID" value="TVT95500.1"/>
    <property type="molecule type" value="Genomic_DNA"/>
</dbReference>
<comment type="caution">
    <text evidence="3">The sequence shown here is derived from an EMBL/GenBank/DDBJ whole genome shotgun (WGS) entry which is preliminary data.</text>
</comment>
<keyword evidence="2" id="KW-1133">Transmembrane helix</keyword>
<reference evidence="3 4" key="1">
    <citation type="submission" date="2019-07" db="EMBL/GenBank/DDBJ databases">
        <title>Draft genome sequence of Haloferax volcanii SS0101, isolated from salt farm in Samut Sakhon, Thailand.</title>
        <authorList>
            <person name="Wanthongcharoen S."/>
            <person name="Yamprayoonswat W."/>
            <person name="Ruangsuj P."/>
            <person name="Thongpramul N."/>
            <person name="Jumpathong W."/>
            <person name="Sittihan S."/>
            <person name="Kanjanavas P."/>
            <person name="Yasawong M."/>
        </authorList>
    </citation>
    <scope>NUCLEOTIDE SEQUENCE [LARGE SCALE GENOMIC DNA]</scope>
    <source>
        <strain evidence="3 4">SS0101</strain>
    </source>
</reference>
<keyword evidence="2" id="KW-0472">Membrane</keyword>
<name>A0A558GCM6_HALVO</name>
<sequence>MATNELLGLVAGAVLLGAVHGVEPGHGWPVAASYALDQANKWVYGFAASFILGVGHLVSSIAMVGVFFYAKAYFDLTQVNEPITVLGGVQIGGPVSLVAGVLLIVLGIREYTHGHSHGTHGHDDDDHGGHSHGDDHGEGHDHGHSHDDRGHSHSHDHDGHTHDHDDSGLFARLKRFVPFVGGHSHSHGDLDDAADRGLLGIAWFAFVLGFAHEEEFEIIALCAGSNYCLELMSAYAVTVVVGIVGLTMLLIAGYEQYEDEVEKYTPYLPAFSAAVLVLMGLGFITGLF</sequence>
<dbReference type="RefSeq" id="WP_144858584.1">
    <property type="nucleotide sequence ID" value="NZ_CP191799.1"/>
</dbReference>
<feature type="compositionally biased region" description="Basic and acidic residues" evidence="1">
    <location>
        <begin position="120"/>
        <end position="165"/>
    </location>
</feature>
<dbReference type="AlphaFoldDB" id="A0A558GCM6"/>
<evidence type="ECO:0000256" key="2">
    <source>
        <dbReference type="SAM" id="Phobius"/>
    </source>
</evidence>
<protein>
    <recommendedName>
        <fullName evidence="5">Nickel/cobalt efflux system</fullName>
    </recommendedName>
</protein>
<gene>
    <name evidence="3" type="ORF">FQA18_06235</name>
</gene>
<feature type="transmembrane region" description="Helical" evidence="2">
    <location>
        <begin position="45"/>
        <end position="70"/>
    </location>
</feature>